<proteinExistence type="predicted"/>
<accession>A0A0C9RD67</accession>
<evidence type="ECO:0000256" key="1">
    <source>
        <dbReference type="SAM" id="MobiDB-lite"/>
    </source>
</evidence>
<gene>
    <name evidence="2" type="ORF">g.26470</name>
    <name evidence="3" type="ORF">g.26475</name>
</gene>
<dbReference type="AlphaFoldDB" id="A0A0C9RD67"/>
<name>A0A0C9RD67_9HYME</name>
<feature type="region of interest" description="Disordered" evidence="1">
    <location>
        <begin position="263"/>
        <end position="304"/>
    </location>
</feature>
<dbReference type="EMBL" id="GBYB01013528">
    <property type="protein sequence ID" value="JAG83295.1"/>
    <property type="molecule type" value="Transcribed_RNA"/>
</dbReference>
<organism evidence="3">
    <name type="scientific">Fopius arisanus</name>
    <dbReference type="NCBI Taxonomy" id="64838"/>
    <lineage>
        <taxon>Eukaryota</taxon>
        <taxon>Metazoa</taxon>
        <taxon>Ecdysozoa</taxon>
        <taxon>Arthropoda</taxon>
        <taxon>Hexapoda</taxon>
        <taxon>Insecta</taxon>
        <taxon>Pterygota</taxon>
        <taxon>Neoptera</taxon>
        <taxon>Endopterygota</taxon>
        <taxon>Hymenoptera</taxon>
        <taxon>Apocrita</taxon>
        <taxon>Ichneumonoidea</taxon>
        <taxon>Braconidae</taxon>
        <taxon>Opiinae</taxon>
        <taxon>Fopius</taxon>
    </lineage>
</organism>
<dbReference type="EMBL" id="GBYB01014534">
    <property type="protein sequence ID" value="JAG84301.1"/>
    <property type="molecule type" value="Transcribed_RNA"/>
</dbReference>
<sequence>MNDNIFGGTEEHILSIQTPPSTQFQLSSDFDSHTININDLYINLNVVSEKILNIISDFKSTINAWENHLSLALANGIQDYTLMQKITLIIDDNAQCLRYLNDWYGNISEQINLCFEYGLKYSELLNNLKILCKNEFNTYYINDDFNMAKSKISKAKSINSYLTRMYKFDTKINSIVSSLKLQLEMFQRGFIHVDGGAINLNTYIDNMDNLSHSDKSSLQALRSLIVNRINLQNVPIITYQIDNNIKSVLQSLSQSLNGNIPTRPVPTFNYTSATRQQPAPQSQPQQSAPQSQPTTQSQPQQPQDVEMANEIIIRRDKLLNDVDDTVQSLPLTTNDLEISMQEIDTKFIATFYNVKRLKKWFSTVYQDITNDYNLDKLIKFVYDQINTKTIVRVVADLRSMNEQSIRNKTAYIIKLRNYMQFIDENVDSTIYQDFELMLDQALIENTL</sequence>
<reference evidence="3" key="1">
    <citation type="submission" date="2015-01" db="EMBL/GenBank/DDBJ databases">
        <title>Transcriptome Assembly of Fopius arisanus.</title>
        <authorList>
            <person name="Geib S."/>
        </authorList>
    </citation>
    <scope>NUCLEOTIDE SEQUENCE</scope>
</reference>
<evidence type="ECO:0000313" key="2">
    <source>
        <dbReference type="EMBL" id="JAG83295.1"/>
    </source>
</evidence>
<protein>
    <submittedName>
        <fullName evidence="3">Uncharacterized protein</fullName>
    </submittedName>
</protein>
<evidence type="ECO:0000313" key="3">
    <source>
        <dbReference type="EMBL" id="JAG84301.1"/>
    </source>
</evidence>
<feature type="compositionally biased region" description="Low complexity" evidence="1">
    <location>
        <begin position="276"/>
        <end position="303"/>
    </location>
</feature>